<keyword evidence="2" id="KW-1185">Reference proteome</keyword>
<dbReference type="RefSeq" id="WP_006547439.1">
    <property type="nucleotide sequence ID" value="NZ_DS999545.1"/>
</dbReference>
<evidence type="ECO:0000313" key="2">
    <source>
        <dbReference type="Proteomes" id="UP000010301"/>
    </source>
</evidence>
<dbReference type="Proteomes" id="UP000010301">
    <property type="component" value="Unassembled WGS sequence"/>
</dbReference>
<reference evidence="1 2" key="1">
    <citation type="submission" date="2009-01" db="EMBL/GenBank/DDBJ databases">
        <authorList>
            <person name="Qin X."/>
            <person name="Bachman B."/>
            <person name="Battles P."/>
            <person name="Bell A."/>
            <person name="Bess C."/>
            <person name="Bickham C."/>
            <person name="Chaboub L."/>
            <person name="Chen D."/>
            <person name="Coyle M."/>
            <person name="Deiros D.R."/>
            <person name="Dinh H."/>
            <person name="Forbes L."/>
            <person name="Fowler G."/>
            <person name="Francisco L."/>
            <person name="Fu Q."/>
            <person name="Gubbala S."/>
            <person name="Hale W."/>
            <person name="Han Y."/>
            <person name="Hemphill L."/>
            <person name="Highlander S.K."/>
            <person name="Hirani K."/>
            <person name="Hogues M."/>
            <person name="Jackson L."/>
            <person name="Jakkamsetti A."/>
            <person name="Javaid M."/>
            <person name="Jiang H."/>
            <person name="Korchina V."/>
            <person name="Kovar C."/>
            <person name="Lara F."/>
            <person name="Lee S."/>
            <person name="Mata R."/>
            <person name="Mathew T."/>
            <person name="Moen C."/>
            <person name="Morales K."/>
            <person name="Munidasa M."/>
            <person name="Nazareth L."/>
            <person name="Ngo R."/>
            <person name="Nguyen L."/>
            <person name="Okwuonu G."/>
            <person name="Ongeri F."/>
            <person name="Patil S."/>
            <person name="Petrosino J."/>
            <person name="Pham C."/>
            <person name="Pham P."/>
            <person name="Pu L.-L."/>
            <person name="Puazo M."/>
            <person name="Raj R."/>
            <person name="Reid J."/>
            <person name="Rouhana J."/>
            <person name="Saada N."/>
            <person name="Shang Y."/>
            <person name="Simmons D."/>
            <person name="Thornton R."/>
            <person name="Warren J."/>
            <person name="Weissenberger G."/>
            <person name="Zhang J."/>
            <person name="Zhang L."/>
            <person name="Zhou C."/>
            <person name="Zhu D."/>
            <person name="Muzny D."/>
            <person name="Worley K."/>
            <person name="Gibbs R."/>
        </authorList>
    </citation>
    <scope>NUCLEOTIDE SEQUENCE [LARGE SCALE GENOMIC DNA]</scope>
    <source>
        <strain evidence="1 2">DSM 15436</strain>
    </source>
</reference>
<dbReference type="HOGENOM" id="CLU_851602_0_0_11"/>
<dbReference type="OrthoDB" id="3258696at2"/>
<name>C0VZ52_9ACTO</name>
<organism evidence="1 2">
    <name type="scientific">Gleimia coleocanis DSM 15436</name>
    <dbReference type="NCBI Taxonomy" id="525245"/>
    <lineage>
        <taxon>Bacteria</taxon>
        <taxon>Bacillati</taxon>
        <taxon>Actinomycetota</taxon>
        <taxon>Actinomycetes</taxon>
        <taxon>Actinomycetales</taxon>
        <taxon>Actinomycetaceae</taxon>
        <taxon>Gleimia</taxon>
    </lineage>
</organism>
<gene>
    <name evidence="1" type="ORF">HMPREF0044_0442</name>
</gene>
<dbReference type="eggNOG" id="COG5340">
    <property type="taxonomic scope" value="Bacteria"/>
</dbReference>
<sequence length="303" mass="34827">MENSPLLRISRCAYVPTHPDQYVLAREIHRAKISDIITHTTNPNTYITGVSAAVLRNVPVYSVPKTVSLHLNGTTRGTRKHGQIYSTNGQYDVRYHRYILPHSAFEIYEGVPTLTIPALLIVLLKETNVTSAIANAESLLRVVLKPDARQRDLYNAKFAVLLKETKDLLTQCNFRAKPRVYRRLELISPWSESIGESVCKVAFLKAGLPLPIQQFEVRLPNQTVRVDFYFPEADLFLEFDGNIKYQSGNAEILIKEKQREDYLRQIAKHFMRLNWQQANSTSAVHNLRFLFPRDTLKVPPRRL</sequence>
<dbReference type="STRING" id="525245.HMPREF0044_0442"/>
<evidence type="ECO:0008006" key="3">
    <source>
        <dbReference type="Google" id="ProtNLM"/>
    </source>
</evidence>
<dbReference type="EMBL" id="ACFG01000004">
    <property type="protein sequence ID" value="EEH64705.1"/>
    <property type="molecule type" value="Genomic_DNA"/>
</dbReference>
<dbReference type="AlphaFoldDB" id="C0VZ52"/>
<protein>
    <recommendedName>
        <fullName evidence="3">DUF559 domain-containing protein</fullName>
    </recommendedName>
</protein>
<comment type="caution">
    <text evidence="1">The sequence shown here is derived from an EMBL/GenBank/DDBJ whole genome shotgun (WGS) entry which is preliminary data.</text>
</comment>
<evidence type="ECO:0000313" key="1">
    <source>
        <dbReference type="EMBL" id="EEH64705.1"/>
    </source>
</evidence>
<proteinExistence type="predicted"/>
<accession>C0VZ52</accession>